<evidence type="ECO:0000313" key="3">
    <source>
        <dbReference type="Proteomes" id="UP001157186"/>
    </source>
</evidence>
<accession>A0ABQ6GMG4</accession>
<evidence type="ECO:0008006" key="4">
    <source>
        <dbReference type="Google" id="ProtNLM"/>
    </source>
</evidence>
<keyword evidence="1" id="KW-0472">Membrane</keyword>
<keyword evidence="1" id="KW-1133">Transmembrane helix</keyword>
<comment type="caution">
    <text evidence="2">The sequence shown here is derived from an EMBL/GenBank/DDBJ whole genome shotgun (WGS) entry which is preliminary data.</text>
</comment>
<reference evidence="2 3" key="1">
    <citation type="submission" date="2023-03" db="EMBL/GenBank/DDBJ databases">
        <title>Draft genome sequence of Thalassotalea insulae KCTC 62186T.</title>
        <authorList>
            <person name="Sawabe T."/>
        </authorList>
    </citation>
    <scope>NUCLEOTIDE SEQUENCE [LARGE SCALE GENOMIC DNA]</scope>
    <source>
        <strain evidence="2 3">KCTC 62186</strain>
    </source>
</reference>
<sequence length="185" mass="21174">MIRHFYISDDINELKQVEQELESNGFTEPQIHVLSEHDAEVENHQLHEVQSVLKQDIVHSTEIGSVIGISLAIITLLIAYAMGWTETAAGWMPFIFLSIVIVGFCTWEGGFIGIQQPNVNFKRFQEILRNGKHVFFVDVTPEQERTINNIMKKHPLLQNAGVGEATPHWVVDGQDKFNRFMKFMP</sequence>
<keyword evidence="1" id="KW-0812">Transmembrane</keyword>
<organism evidence="2 3">
    <name type="scientific">Thalassotalea insulae</name>
    <dbReference type="NCBI Taxonomy" id="2056778"/>
    <lineage>
        <taxon>Bacteria</taxon>
        <taxon>Pseudomonadati</taxon>
        <taxon>Pseudomonadota</taxon>
        <taxon>Gammaproteobacteria</taxon>
        <taxon>Alteromonadales</taxon>
        <taxon>Colwelliaceae</taxon>
        <taxon>Thalassotalea</taxon>
    </lineage>
</organism>
<dbReference type="EMBL" id="BSST01000001">
    <property type="protein sequence ID" value="GLX77112.1"/>
    <property type="molecule type" value="Genomic_DNA"/>
</dbReference>
<evidence type="ECO:0000313" key="2">
    <source>
        <dbReference type="EMBL" id="GLX77112.1"/>
    </source>
</evidence>
<feature type="transmembrane region" description="Helical" evidence="1">
    <location>
        <begin position="63"/>
        <end position="82"/>
    </location>
</feature>
<dbReference type="RefSeq" id="WP_284242945.1">
    <property type="nucleotide sequence ID" value="NZ_BSST01000001.1"/>
</dbReference>
<proteinExistence type="predicted"/>
<feature type="transmembrane region" description="Helical" evidence="1">
    <location>
        <begin position="94"/>
        <end position="114"/>
    </location>
</feature>
<evidence type="ECO:0000256" key="1">
    <source>
        <dbReference type="SAM" id="Phobius"/>
    </source>
</evidence>
<name>A0ABQ6GMG4_9GAMM</name>
<keyword evidence="3" id="KW-1185">Reference proteome</keyword>
<dbReference type="Proteomes" id="UP001157186">
    <property type="component" value="Unassembled WGS sequence"/>
</dbReference>
<protein>
    <recommendedName>
        <fullName evidence="4">NAD/FAD-utilizing enzyme</fullName>
    </recommendedName>
</protein>
<gene>
    <name evidence="2" type="ORF">tinsulaeT_04520</name>
</gene>